<gene>
    <name evidence="1" type="ORF">SteCoe_16487</name>
</gene>
<comment type="caution">
    <text evidence="1">The sequence shown here is derived from an EMBL/GenBank/DDBJ whole genome shotgun (WGS) entry which is preliminary data.</text>
</comment>
<dbReference type="Proteomes" id="UP000187209">
    <property type="component" value="Unassembled WGS sequence"/>
</dbReference>
<sequence>MEKFCVEAEKHKDTSLKNLEKYVAATDKFINFLDDIKEKLYTNTDFSDCLPLQDIYIKTDKSFTLLNTRAFIESEVEIKEVRTRAIPELNSHFSSLCSDFDEEFSDYNSYSMESQGQESPQNSQIQNTRCNEILKKLIYS</sequence>
<name>A0A1R2C111_9CILI</name>
<evidence type="ECO:0000313" key="2">
    <source>
        <dbReference type="Proteomes" id="UP000187209"/>
    </source>
</evidence>
<evidence type="ECO:0000313" key="1">
    <source>
        <dbReference type="EMBL" id="OMJ82723.1"/>
    </source>
</evidence>
<organism evidence="1 2">
    <name type="scientific">Stentor coeruleus</name>
    <dbReference type="NCBI Taxonomy" id="5963"/>
    <lineage>
        <taxon>Eukaryota</taxon>
        <taxon>Sar</taxon>
        <taxon>Alveolata</taxon>
        <taxon>Ciliophora</taxon>
        <taxon>Postciliodesmatophora</taxon>
        <taxon>Heterotrichea</taxon>
        <taxon>Heterotrichida</taxon>
        <taxon>Stentoridae</taxon>
        <taxon>Stentor</taxon>
    </lineage>
</organism>
<proteinExistence type="predicted"/>
<accession>A0A1R2C111</accession>
<protein>
    <submittedName>
        <fullName evidence="1">Uncharacterized protein</fullName>
    </submittedName>
</protein>
<keyword evidence="2" id="KW-1185">Reference proteome</keyword>
<dbReference type="AlphaFoldDB" id="A0A1R2C111"/>
<reference evidence="1 2" key="1">
    <citation type="submission" date="2016-11" db="EMBL/GenBank/DDBJ databases">
        <title>The macronuclear genome of Stentor coeruleus: a giant cell with tiny introns.</title>
        <authorList>
            <person name="Slabodnick M."/>
            <person name="Ruby J.G."/>
            <person name="Reiff S.B."/>
            <person name="Swart E.C."/>
            <person name="Gosai S."/>
            <person name="Prabakaran S."/>
            <person name="Witkowska E."/>
            <person name="Larue G.E."/>
            <person name="Fisher S."/>
            <person name="Freeman R.M."/>
            <person name="Gunawardena J."/>
            <person name="Chu W."/>
            <person name="Stover N.A."/>
            <person name="Gregory B.D."/>
            <person name="Nowacki M."/>
            <person name="Derisi J."/>
            <person name="Roy S.W."/>
            <person name="Marshall W.F."/>
            <person name="Sood P."/>
        </authorList>
    </citation>
    <scope>NUCLEOTIDE SEQUENCE [LARGE SCALE GENOMIC DNA]</scope>
    <source>
        <strain evidence="1">WM001</strain>
    </source>
</reference>
<dbReference type="EMBL" id="MPUH01000329">
    <property type="protein sequence ID" value="OMJ82723.1"/>
    <property type="molecule type" value="Genomic_DNA"/>
</dbReference>